<organism evidence="2">
    <name type="scientific">Chlamydomonas euryale</name>
    <dbReference type="NCBI Taxonomy" id="1486919"/>
    <lineage>
        <taxon>Eukaryota</taxon>
        <taxon>Viridiplantae</taxon>
        <taxon>Chlorophyta</taxon>
        <taxon>core chlorophytes</taxon>
        <taxon>Chlorophyceae</taxon>
        <taxon>CS clade</taxon>
        <taxon>Chlamydomonadales</taxon>
        <taxon>Chlamydomonadaceae</taxon>
        <taxon>Chlamydomonas</taxon>
    </lineage>
</organism>
<dbReference type="EMBL" id="HBEC01034621">
    <property type="protein sequence ID" value="CAD8301473.1"/>
    <property type="molecule type" value="Transcribed_RNA"/>
</dbReference>
<accession>A0A7R9VQY6</accession>
<feature type="transmembrane region" description="Helical" evidence="1">
    <location>
        <begin position="651"/>
        <end position="669"/>
    </location>
</feature>
<keyword evidence="1" id="KW-0812">Transmembrane</keyword>
<evidence type="ECO:0000256" key="1">
    <source>
        <dbReference type="SAM" id="Phobius"/>
    </source>
</evidence>
<name>A0A7R9VQY6_9CHLO</name>
<feature type="transmembrane region" description="Helical" evidence="1">
    <location>
        <begin position="747"/>
        <end position="766"/>
    </location>
</feature>
<protein>
    <submittedName>
        <fullName evidence="2">Uncharacterized protein</fullName>
    </submittedName>
</protein>
<proteinExistence type="predicted"/>
<keyword evidence="1" id="KW-1133">Transmembrane helix</keyword>
<feature type="transmembrane region" description="Helical" evidence="1">
    <location>
        <begin position="52"/>
        <end position="73"/>
    </location>
</feature>
<gene>
    <name evidence="2" type="ORF">CEUR00632_LOCUS16074</name>
</gene>
<feature type="transmembrane region" description="Helical" evidence="1">
    <location>
        <begin position="778"/>
        <end position="797"/>
    </location>
</feature>
<keyword evidence="1" id="KW-0472">Membrane</keyword>
<sequence length="808" mass="85969">MSTSMPPGSKLVCRPCKGAAGGEPSWLRWFAVALVMNHVTAMGYGYLGASGVGAWVFLCGLVGALLAVALLTLSRRFRYDLAAHVALSPLLGSAHTSLALKLAVVMAECGLLSSSEPSRVEYLKAVATDPGRPLAGILVLALFQVAFISLLAKQKCLRRKLLILNAMYDALETPMIFLLHRTSNPVVFQPPMSFVLGSGLGRIPISLAAEALGTLYDRICSDMARSTVPPAKQAHSSTRAAVAAGATLDELLPCAAAGTYKSQLRSSHAMSMKLYDVDHGCPGLMGRSTDDVMEVFSWLISEQAVQQGLSVSMSFHNVALTAGCVALTCNLELADENGVLDEDARRALLATLDLPALMARAVTGAPPAEGDRACVQHGEALPPAHVVYREEHAAFVADASVSHVGDRYQSTTPLCVSDPLLVVPPLGTSKLQLQVAVPAAHARAESSELLVSFAPHQARHLVGPLLRAPLARLQELAAARGDPPGALQLDVYLGLLPQSGIINVTLMEDGRVVTTDAVPLLPGCARGAVAELRARRLDYVTAKSLAVDLSALLAPPQRCSDKRVLLKIADALSRWLVKAGSMPKTAKLLRMGVKMVVASAPQPRPCVDACAAGADARGGARGGKLASAWDWLQIVFLVLLCAQDVRFGSPLTMVAVWTALTLPHGLLLASRRWPAAAARASARLPHCLRRVHVNCVTRVWRAAFCAGLAVWKPGHKVFAQSRSSQLDVVYFLALQVFEPMPTFKSSVLQLLLTELPLVVLNTYFTVISGGARPLSPCLAARCVASAVALLLVVLQLWRAPPQRKRKRA</sequence>
<dbReference type="AlphaFoldDB" id="A0A7R9VQY6"/>
<reference evidence="2" key="1">
    <citation type="submission" date="2021-01" db="EMBL/GenBank/DDBJ databases">
        <authorList>
            <person name="Corre E."/>
            <person name="Pelletier E."/>
            <person name="Niang G."/>
            <person name="Scheremetjew M."/>
            <person name="Finn R."/>
            <person name="Kale V."/>
            <person name="Holt S."/>
            <person name="Cochrane G."/>
            <person name="Meng A."/>
            <person name="Brown T."/>
            <person name="Cohen L."/>
        </authorList>
    </citation>
    <scope>NUCLEOTIDE SEQUENCE</scope>
    <source>
        <strain evidence="2">CCMP219</strain>
    </source>
</reference>
<feature type="transmembrane region" description="Helical" evidence="1">
    <location>
        <begin position="133"/>
        <end position="152"/>
    </location>
</feature>
<evidence type="ECO:0000313" key="2">
    <source>
        <dbReference type="EMBL" id="CAD8301473.1"/>
    </source>
</evidence>